<accession>A0ABP1RYF4</accession>
<evidence type="ECO:0008006" key="4">
    <source>
        <dbReference type="Google" id="ProtNLM"/>
    </source>
</evidence>
<gene>
    <name evidence="2" type="ORF">ODALV1_LOCUS27511</name>
</gene>
<evidence type="ECO:0000313" key="2">
    <source>
        <dbReference type="EMBL" id="CAL8138744.1"/>
    </source>
</evidence>
<keyword evidence="1" id="KW-1133">Transmembrane helix</keyword>
<reference evidence="2 3" key="1">
    <citation type="submission" date="2024-08" db="EMBL/GenBank/DDBJ databases">
        <authorList>
            <person name="Cucini C."/>
            <person name="Frati F."/>
        </authorList>
    </citation>
    <scope>NUCLEOTIDE SEQUENCE [LARGE SCALE GENOMIC DNA]</scope>
</reference>
<dbReference type="InterPro" id="IPR042378">
    <property type="entry name" value="IDD"/>
</dbReference>
<dbReference type="Proteomes" id="UP001642540">
    <property type="component" value="Unassembled WGS sequence"/>
</dbReference>
<dbReference type="PANTHER" id="PTHR15256:SF6">
    <property type="entry name" value="INTEGRAL MEMBRANE PROTEIN DGCR2_IDD"/>
    <property type="match status" value="1"/>
</dbReference>
<comment type="caution">
    <text evidence="2">The sequence shown here is derived from an EMBL/GenBank/DDBJ whole genome shotgun (WGS) entry which is preliminary data.</text>
</comment>
<dbReference type="EMBL" id="CAXLJM020000124">
    <property type="protein sequence ID" value="CAL8138744.1"/>
    <property type="molecule type" value="Genomic_DNA"/>
</dbReference>
<dbReference type="PANTHER" id="PTHR15256">
    <property type="entry name" value="INTEGRAL MEMBRANE PROTEIN DGCR2/IDD"/>
    <property type="match status" value="1"/>
</dbReference>
<protein>
    <recommendedName>
        <fullName evidence="4">Integral membrane protein DGCR2/IDD</fullName>
    </recommendedName>
</protein>
<name>A0ABP1RYF4_9HEXA</name>
<keyword evidence="1" id="KW-0472">Membrane</keyword>
<evidence type="ECO:0000313" key="3">
    <source>
        <dbReference type="Proteomes" id="UP001642540"/>
    </source>
</evidence>
<feature type="transmembrane region" description="Helical" evidence="1">
    <location>
        <begin position="96"/>
        <end position="117"/>
    </location>
</feature>
<evidence type="ECO:0000256" key="1">
    <source>
        <dbReference type="SAM" id="Phobius"/>
    </source>
</evidence>
<proteinExistence type="predicted"/>
<keyword evidence="3" id="KW-1185">Reference proteome</keyword>
<sequence>MDQTFQNDCIDFDQKVIPNGTDFIQGPDNCTFCTCDEWEPKWCKAELCSPPLGCKSFKIGNSCCDFICLDESVSLNKMDSNGEGPYMPHTHVAIEYSILISVFATAVIMVALFLILYREYRAQQRLAQGQHNSEHRE</sequence>
<organism evidence="2 3">
    <name type="scientific">Orchesella dallaii</name>
    <dbReference type="NCBI Taxonomy" id="48710"/>
    <lineage>
        <taxon>Eukaryota</taxon>
        <taxon>Metazoa</taxon>
        <taxon>Ecdysozoa</taxon>
        <taxon>Arthropoda</taxon>
        <taxon>Hexapoda</taxon>
        <taxon>Collembola</taxon>
        <taxon>Entomobryomorpha</taxon>
        <taxon>Entomobryoidea</taxon>
        <taxon>Orchesellidae</taxon>
        <taxon>Orchesellinae</taxon>
        <taxon>Orchesella</taxon>
    </lineage>
</organism>
<keyword evidence="1" id="KW-0812">Transmembrane</keyword>